<reference evidence="2" key="1">
    <citation type="submission" date="2025-08" db="UniProtKB">
        <authorList>
            <consortium name="Ensembl"/>
        </authorList>
    </citation>
    <scope>IDENTIFICATION</scope>
</reference>
<dbReference type="STRING" id="94237.ENSMMOP00000024090"/>
<sequence>MFKNKFQSGFLSILYSVGSKPLQMWESKVKNGRIERITDDDTNTQVLEVAGSIVSATYITCPADPNKTLGIKLPFLLMIVKNLKENFSFEVQVLDDKNIRRRFRVSNFRRGTRVEPFVCTMPMTLGPGWNQIQLNLADIIRRTYGTYYIETLRVQIHANCRIRRVYFTDRLYSEDELPAEFKLYLPLKSQKAKVKHSQTTVHLHVFVQHTSCLTLLFLCLEP</sequence>
<evidence type="ECO:0000313" key="3">
    <source>
        <dbReference type="Proteomes" id="UP000261620"/>
    </source>
</evidence>
<dbReference type="Proteomes" id="UP000261620">
    <property type="component" value="Unplaced"/>
</dbReference>
<dbReference type="Pfam" id="PF05018">
    <property type="entry name" value="CFA20_dom"/>
    <property type="match status" value="1"/>
</dbReference>
<proteinExistence type="predicted"/>
<accession>A0A3Q3X783</accession>
<organism evidence="2 3">
    <name type="scientific">Mola mola</name>
    <name type="common">Ocean sunfish</name>
    <name type="synonym">Tetraodon mola</name>
    <dbReference type="NCBI Taxonomy" id="94237"/>
    <lineage>
        <taxon>Eukaryota</taxon>
        <taxon>Metazoa</taxon>
        <taxon>Chordata</taxon>
        <taxon>Craniata</taxon>
        <taxon>Vertebrata</taxon>
        <taxon>Euteleostomi</taxon>
        <taxon>Actinopterygii</taxon>
        <taxon>Neopterygii</taxon>
        <taxon>Teleostei</taxon>
        <taxon>Neoteleostei</taxon>
        <taxon>Acanthomorphata</taxon>
        <taxon>Eupercaria</taxon>
        <taxon>Tetraodontiformes</taxon>
        <taxon>Molidae</taxon>
        <taxon>Mola</taxon>
    </lineage>
</organism>
<dbReference type="AlphaFoldDB" id="A0A3Q3X783"/>
<protein>
    <recommendedName>
        <fullName evidence="1">CFA20 domain-containing protein</fullName>
    </recommendedName>
</protein>
<keyword evidence="3" id="KW-1185">Reference proteome</keyword>
<reference evidence="2" key="2">
    <citation type="submission" date="2025-09" db="UniProtKB">
        <authorList>
            <consortium name="Ensembl"/>
        </authorList>
    </citation>
    <scope>IDENTIFICATION</scope>
</reference>
<name>A0A3Q3X783_MOLML</name>
<feature type="domain" description="CFA20" evidence="1">
    <location>
        <begin position="1"/>
        <end position="184"/>
    </location>
</feature>
<dbReference type="InterPro" id="IPR040441">
    <property type="entry name" value="CFA20/CFAP20DC"/>
</dbReference>
<evidence type="ECO:0000259" key="1">
    <source>
        <dbReference type="Pfam" id="PF05018"/>
    </source>
</evidence>
<dbReference type="InterPro" id="IPR007714">
    <property type="entry name" value="CFA20_dom"/>
</dbReference>
<evidence type="ECO:0000313" key="2">
    <source>
        <dbReference type="Ensembl" id="ENSMMOP00000024090.1"/>
    </source>
</evidence>
<dbReference type="Ensembl" id="ENSMMOT00000024491.1">
    <property type="protein sequence ID" value="ENSMMOP00000024090.1"/>
    <property type="gene ID" value="ENSMMOG00000018331.1"/>
</dbReference>
<dbReference type="PANTHER" id="PTHR12458">
    <property type="entry name" value="ORF PROTEIN"/>
    <property type="match status" value="1"/>
</dbReference>